<feature type="region of interest" description="Disordered" evidence="1">
    <location>
        <begin position="128"/>
        <end position="150"/>
    </location>
</feature>
<comment type="caution">
    <text evidence="2">The sequence shown here is derived from an EMBL/GenBank/DDBJ whole genome shotgun (WGS) entry which is preliminary data.</text>
</comment>
<evidence type="ECO:0000313" key="2">
    <source>
        <dbReference type="EMBL" id="KAF9964118.1"/>
    </source>
</evidence>
<sequence>MDPPAPSTEIHQHHVHHSSHPKRATAAKHHHRFFCLHHDQIMADVAAANNAALAMDPRSGEMGRRRSWSTAGSKHLKIYYEAEVKESNRCLYCISSPCKATLEIKLKVYQIKVSLDWILSGIPPELSQTTVPSDANTASKGRGSGPQLPA</sequence>
<accession>A0A9P6M3G5</accession>
<organism evidence="2 3">
    <name type="scientific">Mortierella alpina</name>
    <name type="common">Oleaginous fungus</name>
    <name type="synonym">Mortierella renispora</name>
    <dbReference type="NCBI Taxonomy" id="64518"/>
    <lineage>
        <taxon>Eukaryota</taxon>
        <taxon>Fungi</taxon>
        <taxon>Fungi incertae sedis</taxon>
        <taxon>Mucoromycota</taxon>
        <taxon>Mortierellomycotina</taxon>
        <taxon>Mortierellomycetes</taxon>
        <taxon>Mortierellales</taxon>
        <taxon>Mortierellaceae</taxon>
        <taxon>Mortierella</taxon>
    </lineage>
</organism>
<keyword evidence="3" id="KW-1185">Reference proteome</keyword>
<dbReference type="OrthoDB" id="2440678at2759"/>
<dbReference type="Proteomes" id="UP000738359">
    <property type="component" value="Unassembled WGS sequence"/>
</dbReference>
<reference evidence="2" key="1">
    <citation type="journal article" date="2020" name="Fungal Divers.">
        <title>Resolving the Mortierellaceae phylogeny through synthesis of multi-gene phylogenetics and phylogenomics.</title>
        <authorList>
            <person name="Vandepol N."/>
            <person name="Liber J."/>
            <person name="Desiro A."/>
            <person name="Na H."/>
            <person name="Kennedy M."/>
            <person name="Barry K."/>
            <person name="Grigoriev I.V."/>
            <person name="Miller A.N."/>
            <person name="O'Donnell K."/>
            <person name="Stajich J.E."/>
            <person name="Bonito G."/>
        </authorList>
    </citation>
    <scope>NUCLEOTIDE SEQUENCE</scope>
    <source>
        <strain evidence="2">CK1249</strain>
    </source>
</reference>
<dbReference type="AlphaFoldDB" id="A0A9P6M3G5"/>
<protein>
    <submittedName>
        <fullName evidence="2">Uncharacterized protein</fullName>
    </submittedName>
</protein>
<feature type="compositionally biased region" description="Polar residues" evidence="1">
    <location>
        <begin position="128"/>
        <end position="139"/>
    </location>
</feature>
<dbReference type="EMBL" id="JAAAHY010000403">
    <property type="protein sequence ID" value="KAF9964118.1"/>
    <property type="molecule type" value="Genomic_DNA"/>
</dbReference>
<feature type="region of interest" description="Disordered" evidence="1">
    <location>
        <begin position="1"/>
        <end position="23"/>
    </location>
</feature>
<feature type="compositionally biased region" description="Basic residues" evidence="1">
    <location>
        <begin position="13"/>
        <end position="23"/>
    </location>
</feature>
<gene>
    <name evidence="2" type="ORF">BGZ70_006916</name>
</gene>
<evidence type="ECO:0000256" key="1">
    <source>
        <dbReference type="SAM" id="MobiDB-lite"/>
    </source>
</evidence>
<name>A0A9P6M3G5_MORAP</name>
<proteinExistence type="predicted"/>
<evidence type="ECO:0000313" key="3">
    <source>
        <dbReference type="Proteomes" id="UP000738359"/>
    </source>
</evidence>